<name>A0A0A9ABU1_ARUDO</name>
<reference evidence="1" key="2">
    <citation type="journal article" date="2015" name="Data Brief">
        <title>Shoot transcriptome of the giant reed, Arundo donax.</title>
        <authorList>
            <person name="Barrero R.A."/>
            <person name="Guerrero F.D."/>
            <person name="Moolhuijzen P."/>
            <person name="Goolsby J.A."/>
            <person name="Tidwell J."/>
            <person name="Bellgard S.E."/>
            <person name="Bellgard M.I."/>
        </authorList>
    </citation>
    <scope>NUCLEOTIDE SEQUENCE</scope>
    <source>
        <tissue evidence="1">Shoot tissue taken approximately 20 cm above the soil surface</tissue>
    </source>
</reference>
<proteinExistence type="predicted"/>
<organism evidence="1">
    <name type="scientific">Arundo donax</name>
    <name type="common">Giant reed</name>
    <name type="synonym">Donax arundinaceus</name>
    <dbReference type="NCBI Taxonomy" id="35708"/>
    <lineage>
        <taxon>Eukaryota</taxon>
        <taxon>Viridiplantae</taxon>
        <taxon>Streptophyta</taxon>
        <taxon>Embryophyta</taxon>
        <taxon>Tracheophyta</taxon>
        <taxon>Spermatophyta</taxon>
        <taxon>Magnoliopsida</taxon>
        <taxon>Liliopsida</taxon>
        <taxon>Poales</taxon>
        <taxon>Poaceae</taxon>
        <taxon>PACMAD clade</taxon>
        <taxon>Arundinoideae</taxon>
        <taxon>Arundineae</taxon>
        <taxon>Arundo</taxon>
    </lineage>
</organism>
<protein>
    <submittedName>
        <fullName evidence="1">Uncharacterized protein</fullName>
    </submittedName>
</protein>
<evidence type="ECO:0000313" key="1">
    <source>
        <dbReference type="EMBL" id="JAD48551.1"/>
    </source>
</evidence>
<reference evidence="1" key="1">
    <citation type="submission" date="2014-09" db="EMBL/GenBank/DDBJ databases">
        <authorList>
            <person name="Magalhaes I.L.F."/>
            <person name="Oliveira U."/>
            <person name="Santos F.R."/>
            <person name="Vidigal T.H.D.A."/>
            <person name="Brescovit A.D."/>
            <person name="Santos A.J."/>
        </authorList>
    </citation>
    <scope>NUCLEOTIDE SEQUENCE</scope>
    <source>
        <tissue evidence="1">Shoot tissue taken approximately 20 cm above the soil surface</tissue>
    </source>
</reference>
<dbReference type="EMBL" id="GBRH01249344">
    <property type="protein sequence ID" value="JAD48551.1"/>
    <property type="molecule type" value="Transcribed_RNA"/>
</dbReference>
<sequence length="36" mass="4187">MLQLISSRRFERFKVYRGAMQHIAYACPTKELGLAT</sequence>
<accession>A0A0A9ABU1</accession>
<dbReference type="AlphaFoldDB" id="A0A0A9ABU1"/>